<gene>
    <name evidence="1" type="ORF">H0235_001293</name>
</gene>
<proteinExistence type="predicted"/>
<reference evidence="1" key="1">
    <citation type="journal article" date="2020" name="G3 (Bethesda)">
        <title>High-Quality Assemblies for Three Invasive Social Wasps from the &lt;i&gt;Vespula&lt;/i&gt; Genus.</title>
        <authorList>
            <person name="Harrop T.W.R."/>
            <person name="Guhlin J."/>
            <person name="McLaughlin G.M."/>
            <person name="Permina E."/>
            <person name="Stockwell P."/>
            <person name="Gilligan J."/>
            <person name="Le Lec M.F."/>
            <person name="Gruber M.A.M."/>
            <person name="Quinn O."/>
            <person name="Lovegrove M."/>
            <person name="Duncan E.J."/>
            <person name="Remnant E.J."/>
            <person name="Van Eeckhoven J."/>
            <person name="Graham B."/>
            <person name="Knapp R.A."/>
            <person name="Langford K.W."/>
            <person name="Kronenberg Z."/>
            <person name="Press M.O."/>
            <person name="Eacker S.M."/>
            <person name="Wilson-Rankin E.E."/>
            <person name="Purcell J."/>
            <person name="Lester P.J."/>
            <person name="Dearden P.K."/>
        </authorList>
    </citation>
    <scope>NUCLEOTIDE SEQUENCE</scope>
    <source>
        <strain evidence="1">Volc-1</strain>
    </source>
</reference>
<evidence type="ECO:0000313" key="1">
    <source>
        <dbReference type="EMBL" id="KAF7438902.1"/>
    </source>
</evidence>
<dbReference type="AlphaFoldDB" id="A0A834UH96"/>
<dbReference type="Proteomes" id="UP000600918">
    <property type="component" value="Unassembled WGS sequence"/>
</dbReference>
<name>A0A834UH96_VESPE</name>
<sequence length="112" mass="12835">MDDKGLTMRSNASIVKIAANIAACILNEGATAYLLLMHSLNIDIGRNCVPYFEYQDRERIDSDEIQTQDATREGEFLADINNSLPMKQQLLLRILYRILELMTRDKVKDSLR</sequence>
<comment type="caution">
    <text evidence="1">The sequence shown here is derived from an EMBL/GenBank/DDBJ whole genome shotgun (WGS) entry which is preliminary data.</text>
</comment>
<dbReference type="EMBL" id="JACSDY010000001">
    <property type="protein sequence ID" value="KAF7438902.1"/>
    <property type="molecule type" value="Genomic_DNA"/>
</dbReference>
<evidence type="ECO:0000313" key="2">
    <source>
        <dbReference type="Proteomes" id="UP000600918"/>
    </source>
</evidence>
<organism evidence="1 2">
    <name type="scientific">Vespula pensylvanica</name>
    <name type="common">Western yellow jacket</name>
    <name type="synonym">Wasp</name>
    <dbReference type="NCBI Taxonomy" id="30213"/>
    <lineage>
        <taxon>Eukaryota</taxon>
        <taxon>Metazoa</taxon>
        <taxon>Ecdysozoa</taxon>
        <taxon>Arthropoda</taxon>
        <taxon>Hexapoda</taxon>
        <taxon>Insecta</taxon>
        <taxon>Pterygota</taxon>
        <taxon>Neoptera</taxon>
        <taxon>Endopterygota</taxon>
        <taxon>Hymenoptera</taxon>
        <taxon>Apocrita</taxon>
        <taxon>Aculeata</taxon>
        <taxon>Vespoidea</taxon>
        <taxon>Vespidae</taxon>
        <taxon>Vespinae</taxon>
        <taxon>Vespula</taxon>
    </lineage>
</organism>
<accession>A0A834UH96</accession>
<protein>
    <submittedName>
        <fullName evidence="1">Uncharacterized protein</fullName>
    </submittedName>
</protein>
<keyword evidence="2" id="KW-1185">Reference proteome</keyword>